<name>A0A4C1WUA6_EUMVA</name>
<comment type="caution">
    <text evidence="2">The sequence shown here is derived from an EMBL/GenBank/DDBJ whole genome shotgun (WGS) entry which is preliminary data.</text>
</comment>
<proteinExistence type="predicted"/>
<dbReference type="AlphaFoldDB" id="A0A4C1WUA6"/>
<evidence type="ECO:0000313" key="3">
    <source>
        <dbReference type="Proteomes" id="UP000299102"/>
    </source>
</evidence>
<feature type="region of interest" description="Disordered" evidence="1">
    <location>
        <begin position="48"/>
        <end position="86"/>
    </location>
</feature>
<feature type="compositionally biased region" description="Low complexity" evidence="1">
    <location>
        <begin position="20"/>
        <end position="33"/>
    </location>
</feature>
<keyword evidence="3" id="KW-1185">Reference proteome</keyword>
<accession>A0A4C1WUA6</accession>
<feature type="region of interest" description="Disordered" evidence="1">
    <location>
        <begin position="1"/>
        <end position="33"/>
    </location>
</feature>
<dbReference type="EMBL" id="BGZK01000661">
    <property type="protein sequence ID" value="GBP55116.1"/>
    <property type="molecule type" value="Genomic_DNA"/>
</dbReference>
<reference evidence="2 3" key="1">
    <citation type="journal article" date="2019" name="Commun. Biol.">
        <title>The bagworm genome reveals a unique fibroin gene that provides high tensile strength.</title>
        <authorList>
            <person name="Kono N."/>
            <person name="Nakamura H."/>
            <person name="Ohtoshi R."/>
            <person name="Tomita M."/>
            <person name="Numata K."/>
            <person name="Arakawa K."/>
        </authorList>
    </citation>
    <scope>NUCLEOTIDE SEQUENCE [LARGE SCALE GENOMIC DNA]</scope>
</reference>
<evidence type="ECO:0000313" key="2">
    <source>
        <dbReference type="EMBL" id="GBP55116.1"/>
    </source>
</evidence>
<dbReference type="Proteomes" id="UP000299102">
    <property type="component" value="Unassembled WGS sequence"/>
</dbReference>
<sequence length="156" mass="17174">MAGAGARVRRERGAGCPVDPGRSAGPAPHRPPRGAIYATLARLCARRRPTAAPARARSRRCPSGIGRARASGAPATHPRFAHHRTEHPPRCRAVIFARRGKYPHIDLTRAARRPVKFNAITTCIARPQPRPSAQPDRLCLIVVYQKFHKLFTTCKI</sequence>
<protein>
    <submittedName>
        <fullName evidence="2">Uncharacterized protein</fullName>
    </submittedName>
</protein>
<evidence type="ECO:0000256" key="1">
    <source>
        <dbReference type="SAM" id="MobiDB-lite"/>
    </source>
</evidence>
<organism evidence="2 3">
    <name type="scientific">Eumeta variegata</name>
    <name type="common">Bagworm moth</name>
    <name type="synonym">Eumeta japonica</name>
    <dbReference type="NCBI Taxonomy" id="151549"/>
    <lineage>
        <taxon>Eukaryota</taxon>
        <taxon>Metazoa</taxon>
        <taxon>Ecdysozoa</taxon>
        <taxon>Arthropoda</taxon>
        <taxon>Hexapoda</taxon>
        <taxon>Insecta</taxon>
        <taxon>Pterygota</taxon>
        <taxon>Neoptera</taxon>
        <taxon>Endopterygota</taxon>
        <taxon>Lepidoptera</taxon>
        <taxon>Glossata</taxon>
        <taxon>Ditrysia</taxon>
        <taxon>Tineoidea</taxon>
        <taxon>Psychidae</taxon>
        <taxon>Oiketicinae</taxon>
        <taxon>Eumeta</taxon>
    </lineage>
</organism>
<gene>
    <name evidence="2" type="ORF">EVAR_37996_1</name>
</gene>